<evidence type="ECO:0000256" key="2">
    <source>
        <dbReference type="ARBA" id="ARBA00023015"/>
    </source>
</evidence>
<evidence type="ECO:0000313" key="7">
    <source>
        <dbReference type="EMBL" id="KAF3440421.1"/>
    </source>
</evidence>
<reference evidence="7" key="1">
    <citation type="submission" date="2020-03" db="EMBL/GenBank/DDBJ databases">
        <title>A high-quality chromosome-level genome assembly of a woody plant with both climbing and erect habits, Rhamnella rubrinervis.</title>
        <authorList>
            <person name="Lu Z."/>
            <person name="Yang Y."/>
            <person name="Zhu X."/>
            <person name="Sun Y."/>
        </authorList>
    </citation>
    <scope>NUCLEOTIDE SEQUENCE</scope>
    <source>
        <strain evidence="7">BYM</strain>
        <tissue evidence="7">Leaf</tissue>
    </source>
</reference>
<name>A0A8K0E169_9ROSA</name>
<keyword evidence="3" id="KW-0238">DNA-binding</keyword>
<keyword evidence="2" id="KW-0805">Transcription regulation</keyword>
<dbReference type="SUPFAM" id="SSF101936">
    <property type="entry name" value="DNA-binding pseudobarrel domain"/>
    <property type="match status" value="1"/>
</dbReference>
<gene>
    <name evidence="7" type="ORF">FNV43_RR18705</name>
</gene>
<comment type="subcellular location">
    <subcellularLocation>
        <location evidence="1">Nucleus</location>
    </subcellularLocation>
</comment>
<dbReference type="CDD" id="cd10017">
    <property type="entry name" value="B3_DNA"/>
    <property type="match status" value="1"/>
</dbReference>
<evidence type="ECO:0000256" key="3">
    <source>
        <dbReference type="ARBA" id="ARBA00023125"/>
    </source>
</evidence>
<dbReference type="GO" id="GO:0003677">
    <property type="term" value="F:DNA binding"/>
    <property type="evidence" value="ECO:0007669"/>
    <property type="project" value="UniProtKB-KW"/>
</dbReference>
<sequence>MAQAITVVGYEKRLTSTDVSQKLTVPGHWLEILPSIEDNNNNVQIRVLDREGMYWEFYLSKRSAGDYKKPVFQSKEWLQFVRKKGLNIGDKIAIQREDDHFRGSQYRVMVGMTKKLRRASGGGFQTLCLRRRRSLKGAGARGRIKQELSFACGTYSTTQGRGRRTGGGKEKLYKAFFLVYGTSVKGKDCCIRGNLPNSSGPNPEDREGSKKKSKIRDVSCLSSSLNLILTPTRAIRFRLSPNLNVLIGPHSMFP</sequence>
<evidence type="ECO:0000256" key="6">
    <source>
        <dbReference type="SAM" id="MobiDB-lite"/>
    </source>
</evidence>
<dbReference type="InterPro" id="IPR015300">
    <property type="entry name" value="DNA-bd_pseudobarrel_sf"/>
</dbReference>
<dbReference type="InterPro" id="IPR003340">
    <property type="entry name" value="B3_DNA-bd"/>
</dbReference>
<dbReference type="GO" id="GO:0005634">
    <property type="term" value="C:nucleus"/>
    <property type="evidence" value="ECO:0007669"/>
    <property type="project" value="UniProtKB-SubCell"/>
</dbReference>
<organism evidence="7 8">
    <name type="scientific">Rhamnella rubrinervis</name>
    <dbReference type="NCBI Taxonomy" id="2594499"/>
    <lineage>
        <taxon>Eukaryota</taxon>
        <taxon>Viridiplantae</taxon>
        <taxon>Streptophyta</taxon>
        <taxon>Embryophyta</taxon>
        <taxon>Tracheophyta</taxon>
        <taxon>Spermatophyta</taxon>
        <taxon>Magnoliopsida</taxon>
        <taxon>eudicotyledons</taxon>
        <taxon>Gunneridae</taxon>
        <taxon>Pentapetalae</taxon>
        <taxon>rosids</taxon>
        <taxon>fabids</taxon>
        <taxon>Rosales</taxon>
        <taxon>Rhamnaceae</taxon>
        <taxon>rhamnoid group</taxon>
        <taxon>Rhamneae</taxon>
        <taxon>Rhamnella</taxon>
    </lineage>
</organism>
<keyword evidence="8" id="KW-1185">Reference proteome</keyword>
<dbReference type="EMBL" id="VOIH02000008">
    <property type="protein sequence ID" value="KAF3440421.1"/>
    <property type="molecule type" value="Genomic_DNA"/>
</dbReference>
<dbReference type="OrthoDB" id="1698378at2759"/>
<dbReference type="Gene3D" id="2.40.330.10">
    <property type="entry name" value="DNA-binding pseudobarrel domain"/>
    <property type="match status" value="1"/>
</dbReference>
<keyword evidence="4" id="KW-0804">Transcription</keyword>
<feature type="region of interest" description="Disordered" evidence="6">
    <location>
        <begin position="192"/>
        <end position="215"/>
    </location>
</feature>
<evidence type="ECO:0000256" key="4">
    <source>
        <dbReference type="ARBA" id="ARBA00023163"/>
    </source>
</evidence>
<evidence type="ECO:0008006" key="9">
    <source>
        <dbReference type="Google" id="ProtNLM"/>
    </source>
</evidence>
<keyword evidence="5" id="KW-0539">Nucleus</keyword>
<evidence type="ECO:0000256" key="1">
    <source>
        <dbReference type="ARBA" id="ARBA00004123"/>
    </source>
</evidence>
<accession>A0A8K0E169</accession>
<proteinExistence type="predicted"/>
<evidence type="ECO:0000256" key="5">
    <source>
        <dbReference type="ARBA" id="ARBA00023242"/>
    </source>
</evidence>
<protein>
    <recommendedName>
        <fullName evidence="9">TF-B3 domain-containing protein</fullName>
    </recommendedName>
</protein>
<dbReference type="Proteomes" id="UP000796880">
    <property type="component" value="Unassembled WGS sequence"/>
</dbReference>
<comment type="caution">
    <text evidence="7">The sequence shown here is derived from an EMBL/GenBank/DDBJ whole genome shotgun (WGS) entry which is preliminary data.</text>
</comment>
<dbReference type="AlphaFoldDB" id="A0A8K0E169"/>
<evidence type="ECO:0000313" key="8">
    <source>
        <dbReference type="Proteomes" id="UP000796880"/>
    </source>
</evidence>